<dbReference type="InterPro" id="IPR022385">
    <property type="entry name" value="Rhs_assc_core"/>
</dbReference>
<dbReference type="NCBIfam" id="TIGR03696">
    <property type="entry name" value="Rhs_assc_core"/>
    <property type="match status" value="1"/>
</dbReference>
<proteinExistence type="predicted"/>
<dbReference type="Proteomes" id="UP000032066">
    <property type="component" value="Unassembled WGS sequence"/>
</dbReference>
<dbReference type="PATRIC" id="fig|2064.6.peg.1204"/>
<dbReference type="InterPro" id="IPR050708">
    <property type="entry name" value="T6SS_VgrG/RHS"/>
</dbReference>
<feature type="region of interest" description="Disordered" evidence="2">
    <location>
        <begin position="56"/>
        <end position="100"/>
    </location>
</feature>
<keyword evidence="5" id="KW-1185">Reference proteome</keyword>
<evidence type="ECO:0000313" key="4">
    <source>
        <dbReference type="EMBL" id="KIQ66875.1"/>
    </source>
</evidence>
<gene>
    <name evidence="4" type="ORF">TR51_05455</name>
</gene>
<evidence type="ECO:0000259" key="3">
    <source>
        <dbReference type="Pfam" id="PF25023"/>
    </source>
</evidence>
<feature type="compositionally biased region" description="Polar residues" evidence="2">
    <location>
        <begin position="56"/>
        <end position="67"/>
    </location>
</feature>
<evidence type="ECO:0000313" key="5">
    <source>
        <dbReference type="Proteomes" id="UP000032066"/>
    </source>
</evidence>
<protein>
    <recommendedName>
        <fullName evidence="3">Teneurin-like YD-shell domain-containing protein</fullName>
    </recommendedName>
</protein>
<name>A0A0D0NF12_KITGR</name>
<dbReference type="STRING" id="2064.TR51_05455"/>
<feature type="region of interest" description="Disordered" evidence="2">
    <location>
        <begin position="238"/>
        <end position="260"/>
    </location>
</feature>
<dbReference type="AlphaFoldDB" id="A0A0D0NF12"/>
<evidence type="ECO:0000256" key="2">
    <source>
        <dbReference type="SAM" id="MobiDB-lite"/>
    </source>
</evidence>
<feature type="compositionally biased region" description="Polar residues" evidence="2">
    <location>
        <begin position="341"/>
        <end position="350"/>
    </location>
</feature>
<dbReference type="NCBIfam" id="TIGR01643">
    <property type="entry name" value="YD_repeat_2x"/>
    <property type="match status" value="1"/>
</dbReference>
<dbReference type="Gene3D" id="2.180.10.10">
    <property type="entry name" value="RHS repeat-associated core"/>
    <property type="match status" value="1"/>
</dbReference>
<evidence type="ECO:0000256" key="1">
    <source>
        <dbReference type="ARBA" id="ARBA00022737"/>
    </source>
</evidence>
<reference evidence="4 5" key="1">
    <citation type="submission" date="2015-02" db="EMBL/GenBank/DDBJ databases">
        <title>Draft genome sequence of Kitasatospora griseola MF730-N6, a bafilomycin, terpentecin and satosporin producer.</title>
        <authorList>
            <person name="Arens J.C."/>
            <person name="Haltli B."/>
            <person name="Kerr R.G."/>
        </authorList>
    </citation>
    <scope>NUCLEOTIDE SEQUENCE [LARGE SCALE GENOMIC DNA]</scope>
    <source>
        <strain evidence="4 5">MF730-N6</strain>
    </source>
</reference>
<dbReference type="PANTHER" id="PTHR32305:SF17">
    <property type="entry name" value="TRNA NUCLEASE WAPA"/>
    <property type="match status" value="1"/>
</dbReference>
<dbReference type="InterPro" id="IPR056823">
    <property type="entry name" value="TEN-like_YD-shell"/>
</dbReference>
<accession>A0A0D0NF12</accession>
<dbReference type="InterPro" id="IPR006530">
    <property type="entry name" value="YD"/>
</dbReference>
<feature type="domain" description="Teneurin-like YD-shell" evidence="3">
    <location>
        <begin position="262"/>
        <end position="315"/>
    </location>
</feature>
<organism evidence="4 5">
    <name type="scientific">Kitasatospora griseola</name>
    <name type="common">Streptomyces griseolosporeus</name>
    <dbReference type="NCBI Taxonomy" id="2064"/>
    <lineage>
        <taxon>Bacteria</taxon>
        <taxon>Bacillati</taxon>
        <taxon>Actinomycetota</taxon>
        <taxon>Actinomycetes</taxon>
        <taxon>Kitasatosporales</taxon>
        <taxon>Streptomycetaceae</taxon>
        <taxon>Kitasatospora</taxon>
    </lineage>
</organism>
<dbReference type="EMBL" id="JXZB01000001">
    <property type="protein sequence ID" value="KIQ66875.1"/>
    <property type="molecule type" value="Genomic_DNA"/>
</dbReference>
<comment type="caution">
    <text evidence="4">The sequence shown here is derived from an EMBL/GenBank/DDBJ whole genome shotgun (WGS) entry which is preliminary data.</text>
</comment>
<dbReference type="PANTHER" id="PTHR32305">
    <property type="match status" value="1"/>
</dbReference>
<dbReference type="OrthoDB" id="291011at2"/>
<sequence>MPSVPGVGGCVNATGPAMTGTPAKPSVGGPAPYWQTYDYDATGNRKSLVQHDITGNTAKDVTTTQTFGAPKSVNTPTNAPNTGGGTGGPHGLQNTSTKSASGTVATSYQYDAIGNTTAITDTSGTTTLTWNGEDKLESVTKTGEAQSTSYLYDADGNQLIRRNPGKTTLNLGSDELTLDTTTPTGSMSAVRYYSAPGGLSITRVTGPTGGGTLVYQASDPHGTSSVQINTDAAQTVTRRPVDPFGNPRGIQPAPGTWSGDKGFVGGTLDTATGLTNLGAREYDPVHGRFVNPDPLLDAANPQQWNGYAYSNNDPVNSSDPSGLMTNAYSGSVWNLDSEPVYQSEQATTESNGNGNGGNTGNSRGTKKCGGGWSGLGCHISNGAKRVQNFTTDHPVVRAVVVLAVEIGAGAMCYTGGVAGAIATGGGSAVAAAVGCAAAVGALGAAVNNMLDGNADHSAGGLLKDELTGASIAVTAESGLALAAPLFTKGLNAALK</sequence>
<feature type="region of interest" description="Disordered" evidence="2">
    <location>
        <begin position="341"/>
        <end position="365"/>
    </location>
</feature>
<keyword evidence="1" id="KW-0677">Repeat</keyword>
<dbReference type="Pfam" id="PF25023">
    <property type="entry name" value="TEN_YD-shell"/>
    <property type="match status" value="1"/>
</dbReference>